<comment type="caution">
    <text evidence="1">The sequence shown here is derived from an EMBL/GenBank/DDBJ whole genome shotgun (WGS) entry which is preliminary data.</text>
</comment>
<dbReference type="EMBL" id="JACVVK020000283">
    <property type="protein sequence ID" value="KAK7480332.1"/>
    <property type="molecule type" value="Genomic_DNA"/>
</dbReference>
<gene>
    <name evidence="1" type="ORF">BaRGS_00028379</name>
</gene>
<name>A0ABD0K053_9CAEN</name>
<protein>
    <submittedName>
        <fullName evidence="1">Uncharacterized protein</fullName>
    </submittedName>
</protein>
<sequence length="75" mass="8174">MPYVFTGGGPPQTMRVRRMGASGLMADHRPVDWTSPLKADQLLAFRASSVSCIVSNYCPRPPCKILPRHTASVST</sequence>
<keyword evidence="2" id="KW-1185">Reference proteome</keyword>
<organism evidence="1 2">
    <name type="scientific">Batillaria attramentaria</name>
    <dbReference type="NCBI Taxonomy" id="370345"/>
    <lineage>
        <taxon>Eukaryota</taxon>
        <taxon>Metazoa</taxon>
        <taxon>Spiralia</taxon>
        <taxon>Lophotrochozoa</taxon>
        <taxon>Mollusca</taxon>
        <taxon>Gastropoda</taxon>
        <taxon>Caenogastropoda</taxon>
        <taxon>Sorbeoconcha</taxon>
        <taxon>Cerithioidea</taxon>
        <taxon>Batillariidae</taxon>
        <taxon>Batillaria</taxon>
    </lineage>
</organism>
<dbReference type="AlphaFoldDB" id="A0ABD0K053"/>
<reference evidence="1 2" key="1">
    <citation type="journal article" date="2023" name="Sci. Data">
        <title>Genome assembly of the Korean intertidal mud-creeper Batillaria attramentaria.</title>
        <authorList>
            <person name="Patra A.K."/>
            <person name="Ho P.T."/>
            <person name="Jun S."/>
            <person name="Lee S.J."/>
            <person name="Kim Y."/>
            <person name="Won Y.J."/>
        </authorList>
    </citation>
    <scope>NUCLEOTIDE SEQUENCE [LARGE SCALE GENOMIC DNA]</scope>
    <source>
        <strain evidence="1">Wonlab-2016</strain>
    </source>
</reference>
<dbReference type="Proteomes" id="UP001519460">
    <property type="component" value="Unassembled WGS sequence"/>
</dbReference>
<evidence type="ECO:0000313" key="1">
    <source>
        <dbReference type="EMBL" id="KAK7480332.1"/>
    </source>
</evidence>
<evidence type="ECO:0000313" key="2">
    <source>
        <dbReference type="Proteomes" id="UP001519460"/>
    </source>
</evidence>
<accession>A0ABD0K053</accession>
<proteinExistence type="predicted"/>